<keyword evidence="6" id="KW-0680">Restriction system</keyword>
<sequence>MIDSEVLVRDIVQAYNHSGFKNDTIKERNFFLSFLTICFINHVQKGHYREQVELLFNIVDSDDLKAVLEADFLTILHSSLFHEVVNEALTLPDLTPFFEMTDKLSFLLESDVFANCNTLDLTVIYDRVLQRLQMMNAEDRLSKAFNYQEPPFDFSELVSLLANKTEPHHAYDPFAISGESSVSYVLHNKDIEITTESVTQTSKYIHQKLLIAGAANIETKASYALSPVANVTQESFDVAYTLFQPTETEGVRDHEIKERYKKEFLDKRVDSNTIFDKYREHGFIQHILWSLKKDGIGFVILGKGPLHRQSENEARNLLLERNYVDAVIQLPPKLVTSRTVPLYILILKKNRDNNTKIKFIDASSFGQFDGKCNKLVNLQQLADIYHSKSSDTSTYTEVDVSEIDRNSALLTVSSYISSEEATYDQIDTDIIRQELAKQQKLTDHLLSKL</sequence>
<evidence type="ECO:0000256" key="4">
    <source>
        <dbReference type="ARBA" id="ARBA00022679"/>
    </source>
</evidence>
<gene>
    <name evidence="9" type="ORF">ACFOHL_16625</name>
</gene>
<name>A0ABV7FV76_9ALTE</name>
<protein>
    <recommendedName>
        <fullName evidence="2">site-specific DNA-methyltransferase (adenine-specific)</fullName>
        <ecNumber evidence="2">2.1.1.72</ecNumber>
    </recommendedName>
</protein>
<proteinExistence type="inferred from homology"/>
<evidence type="ECO:0000313" key="10">
    <source>
        <dbReference type="Proteomes" id="UP001595478"/>
    </source>
</evidence>
<evidence type="ECO:0000259" key="8">
    <source>
        <dbReference type="Pfam" id="PF02384"/>
    </source>
</evidence>
<dbReference type="SUPFAM" id="SSF53335">
    <property type="entry name" value="S-adenosyl-L-methionine-dependent methyltransferases"/>
    <property type="match status" value="1"/>
</dbReference>
<keyword evidence="4" id="KW-0808">Transferase</keyword>
<evidence type="ECO:0000256" key="3">
    <source>
        <dbReference type="ARBA" id="ARBA00022603"/>
    </source>
</evidence>
<keyword evidence="5" id="KW-0949">S-adenosyl-L-methionine</keyword>
<accession>A0ABV7FV76</accession>
<dbReference type="Gene3D" id="3.40.50.150">
    <property type="entry name" value="Vaccinia Virus protein VP39"/>
    <property type="match status" value="1"/>
</dbReference>
<dbReference type="PANTHER" id="PTHR42933">
    <property type="entry name" value="SLR6095 PROTEIN"/>
    <property type="match status" value="1"/>
</dbReference>
<evidence type="ECO:0000256" key="6">
    <source>
        <dbReference type="ARBA" id="ARBA00022747"/>
    </source>
</evidence>
<dbReference type="Pfam" id="PF02384">
    <property type="entry name" value="N6_Mtase"/>
    <property type="match status" value="1"/>
</dbReference>
<dbReference type="EMBL" id="JBHRSW010000047">
    <property type="protein sequence ID" value="MFC3123249.1"/>
    <property type="molecule type" value="Genomic_DNA"/>
</dbReference>
<dbReference type="InterPro" id="IPR051537">
    <property type="entry name" value="DNA_Adenine_Mtase"/>
</dbReference>
<reference evidence="10" key="1">
    <citation type="journal article" date="2019" name="Int. J. Syst. Evol. Microbiol.">
        <title>The Global Catalogue of Microorganisms (GCM) 10K type strain sequencing project: providing services to taxonomists for standard genome sequencing and annotation.</title>
        <authorList>
            <consortium name="The Broad Institute Genomics Platform"/>
            <consortium name="The Broad Institute Genome Sequencing Center for Infectious Disease"/>
            <person name="Wu L."/>
            <person name="Ma J."/>
        </authorList>
    </citation>
    <scope>NUCLEOTIDE SEQUENCE [LARGE SCALE GENOMIC DNA]</scope>
    <source>
        <strain evidence="10">KCTC 52473</strain>
    </source>
</reference>
<comment type="caution">
    <text evidence="9">The sequence shown here is derived from an EMBL/GenBank/DDBJ whole genome shotgun (WGS) entry which is preliminary data.</text>
</comment>
<evidence type="ECO:0000256" key="1">
    <source>
        <dbReference type="ARBA" id="ARBA00006594"/>
    </source>
</evidence>
<evidence type="ECO:0000256" key="2">
    <source>
        <dbReference type="ARBA" id="ARBA00011900"/>
    </source>
</evidence>
<dbReference type="Proteomes" id="UP001595478">
    <property type="component" value="Unassembled WGS sequence"/>
</dbReference>
<evidence type="ECO:0000256" key="5">
    <source>
        <dbReference type="ARBA" id="ARBA00022691"/>
    </source>
</evidence>
<keyword evidence="10" id="KW-1185">Reference proteome</keyword>
<dbReference type="EC" id="2.1.1.72" evidence="2"/>
<dbReference type="InterPro" id="IPR029063">
    <property type="entry name" value="SAM-dependent_MTases_sf"/>
</dbReference>
<dbReference type="InterPro" id="IPR003356">
    <property type="entry name" value="DNA_methylase_A-5"/>
</dbReference>
<dbReference type="RefSeq" id="WP_376921361.1">
    <property type="nucleotide sequence ID" value="NZ_JBHRSW010000047.1"/>
</dbReference>
<keyword evidence="3 9" id="KW-0489">Methyltransferase</keyword>
<comment type="similarity">
    <text evidence="1">Belongs to the N(4)/N(6)-methyltransferase family.</text>
</comment>
<feature type="domain" description="DNA methylase adenine-specific" evidence="8">
    <location>
        <begin position="276"/>
        <end position="421"/>
    </location>
</feature>
<comment type="catalytic activity">
    <reaction evidence="7">
        <text>a 2'-deoxyadenosine in DNA + S-adenosyl-L-methionine = an N(6)-methyl-2'-deoxyadenosine in DNA + S-adenosyl-L-homocysteine + H(+)</text>
        <dbReference type="Rhea" id="RHEA:15197"/>
        <dbReference type="Rhea" id="RHEA-COMP:12418"/>
        <dbReference type="Rhea" id="RHEA-COMP:12419"/>
        <dbReference type="ChEBI" id="CHEBI:15378"/>
        <dbReference type="ChEBI" id="CHEBI:57856"/>
        <dbReference type="ChEBI" id="CHEBI:59789"/>
        <dbReference type="ChEBI" id="CHEBI:90615"/>
        <dbReference type="ChEBI" id="CHEBI:90616"/>
        <dbReference type="EC" id="2.1.1.72"/>
    </reaction>
</comment>
<evidence type="ECO:0000313" key="9">
    <source>
        <dbReference type="EMBL" id="MFC3123249.1"/>
    </source>
</evidence>
<dbReference type="PANTHER" id="PTHR42933:SF4">
    <property type="entry name" value="TYPE I RESTRICTION ENZYME ECOKI METHYLASE SUBUNIT"/>
    <property type="match status" value="1"/>
</dbReference>
<dbReference type="GO" id="GO:0008168">
    <property type="term" value="F:methyltransferase activity"/>
    <property type="evidence" value="ECO:0007669"/>
    <property type="project" value="UniProtKB-KW"/>
</dbReference>
<evidence type="ECO:0000256" key="7">
    <source>
        <dbReference type="ARBA" id="ARBA00047942"/>
    </source>
</evidence>
<organism evidence="9 10">
    <name type="scientific">Agaribacter flavus</name>
    <dbReference type="NCBI Taxonomy" id="1902781"/>
    <lineage>
        <taxon>Bacteria</taxon>
        <taxon>Pseudomonadati</taxon>
        <taxon>Pseudomonadota</taxon>
        <taxon>Gammaproteobacteria</taxon>
        <taxon>Alteromonadales</taxon>
        <taxon>Alteromonadaceae</taxon>
        <taxon>Agaribacter</taxon>
    </lineage>
</organism>
<dbReference type="GO" id="GO:0032259">
    <property type="term" value="P:methylation"/>
    <property type="evidence" value="ECO:0007669"/>
    <property type="project" value="UniProtKB-KW"/>
</dbReference>